<accession>A0A0D0ECP6</accession>
<dbReference type="EMBL" id="KN824851">
    <property type="protein sequence ID" value="KIK99735.1"/>
    <property type="molecule type" value="Genomic_DNA"/>
</dbReference>
<dbReference type="STRING" id="930991.A0A0D0ECP6"/>
<evidence type="ECO:0000256" key="1">
    <source>
        <dbReference type="SAM" id="SignalP"/>
    </source>
</evidence>
<keyword evidence="3" id="KW-1185">Reference proteome</keyword>
<dbReference type="HOGENOM" id="CLU_2441507_0_0_1"/>
<dbReference type="InParanoid" id="A0A0D0ECP6"/>
<organism evidence="2 3">
    <name type="scientific">Paxillus rubicundulus Ve08.2h10</name>
    <dbReference type="NCBI Taxonomy" id="930991"/>
    <lineage>
        <taxon>Eukaryota</taxon>
        <taxon>Fungi</taxon>
        <taxon>Dikarya</taxon>
        <taxon>Basidiomycota</taxon>
        <taxon>Agaricomycotina</taxon>
        <taxon>Agaricomycetes</taxon>
        <taxon>Agaricomycetidae</taxon>
        <taxon>Boletales</taxon>
        <taxon>Paxilineae</taxon>
        <taxon>Paxillaceae</taxon>
        <taxon>Paxillus</taxon>
    </lineage>
</organism>
<sequence length="90" mass="10183">MFQLHLLFFAISTFLTLVVRADYTIDDSNYSTLKFSENPSGPVWGPFGSDTGEVLSIRLPNGTMQTINSAQCYDGTYTCKLQCWKKLLKF</sequence>
<reference evidence="3" key="2">
    <citation type="submission" date="2015-01" db="EMBL/GenBank/DDBJ databases">
        <title>Evolutionary Origins and Diversification of the Mycorrhizal Mutualists.</title>
        <authorList>
            <consortium name="DOE Joint Genome Institute"/>
            <consortium name="Mycorrhizal Genomics Consortium"/>
            <person name="Kohler A."/>
            <person name="Kuo A."/>
            <person name="Nagy L.G."/>
            <person name="Floudas D."/>
            <person name="Copeland A."/>
            <person name="Barry K.W."/>
            <person name="Cichocki N."/>
            <person name="Veneault-Fourrey C."/>
            <person name="LaButti K."/>
            <person name="Lindquist E.A."/>
            <person name="Lipzen A."/>
            <person name="Lundell T."/>
            <person name="Morin E."/>
            <person name="Murat C."/>
            <person name="Riley R."/>
            <person name="Ohm R."/>
            <person name="Sun H."/>
            <person name="Tunlid A."/>
            <person name="Henrissat B."/>
            <person name="Grigoriev I.V."/>
            <person name="Hibbett D.S."/>
            <person name="Martin F."/>
        </authorList>
    </citation>
    <scope>NUCLEOTIDE SEQUENCE [LARGE SCALE GENOMIC DNA]</scope>
    <source>
        <strain evidence="3">Ve08.2h10</strain>
    </source>
</reference>
<reference evidence="2 3" key="1">
    <citation type="submission" date="2014-04" db="EMBL/GenBank/DDBJ databases">
        <authorList>
            <consortium name="DOE Joint Genome Institute"/>
            <person name="Kuo A."/>
            <person name="Kohler A."/>
            <person name="Jargeat P."/>
            <person name="Nagy L.G."/>
            <person name="Floudas D."/>
            <person name="Copeland A."/>
            <person name="Barry K.W."/>
            <person name="Cichocki N."/>
            <person name="Veneault-Fourrey C."/>
            <person name="LaButti K."/>
            <person name="Lindquist E.A."/>
            <person name="Lipzen A."/>
            <person name="Lundell T."/>
            <person name="Morin E."/>
            <person name="Murat C."/>
            <person name="Sun H."/>
            <person name="Tunlid A."/>
            <person name="Henrissat B."/>
            <person name="Grigoriev I.V."/>
            <person name="Hibbett D.S."/>
            <person name="Martin F."/>
            <person name="Nordberg H.P."/>
            <person name="Cantor M.N."/>
            <person name="Hua S.X."/>
        </authorList>
    </citation>
    <scope>NUCLEOTIDE SEQUENCE [LARGE SCALE GENOMIC DNA]</scope>
    <source>
        <strain evidence="2 3">Ve08.2h10</strain>
    </source>
</reference>
<keyword evidence="1" id="KW-0732">Signal</keyword>
<gene>
    <name evidence="2" type="ORF">PAXRUDRAFT_452557</name>
</gene>
<evidence type="ECO:0000313" key="2">
    <source>
        <dbReference type="EMBL" id="KIK99735.1"/>
    </source>
</evidence>
<dbReference type="AlphaFoldDB" id="A0A0D0ECP6"/>
<evidence type="ECO:0000313" key="3">
    <source>
        <dbReference type="Proteomes" id="UP000054538"/>
    </source>
</evidence>
<feature type="chain" id="PRO_5002221154" evidence="1">
    <location>
        <begin position="22"/>
        <end position="90"/>
    </location>
</feature>
<dbReference type="OrthoDB" id="2689783at2759"/>
<feature type="signal peptide" evidence="1">
    <location>
        <begin position="1"/>
        <end position="21"/>
    </location>
</feature>
<name>A0A0D0ECP6_9AGAM</name>
<protein>
    <submittedName>
        <fullName evidence="2">Uncharacterized protein</fullName>
    </submittedName>
</protein>
<dbReference type="Proteomes" id="UP000054538">
    <property type="component" value="Unassembled WGS sequence"/>
</dbReference>
<proteinExistence type="predicted"/>